<organism evidence="9 10">
    <name type="scientific">Candidatus Comchoanobacter bicostacola</name>
    <dbReference type="NCBI Taxonomy" id="2919598"/>
    <lineage>
        <taxon>Bacteria</taxon>
        <taxon>Pseudomonadati</taxon>
        <taxon>Pseudomonadota</taxon>
        <taxon>Gammaproteobacteria</taxon>
        <taxon>Candidatus Comchoanobacterales</taxon>
        <taxon>Candidatus Comchoanobacteraceae</taxon>
        <taxon>Candidatus Comchoanobacter</taxon>
    </lineage>
</organism>
<dbReference type="Proteomes" id="UP001055955">
    <property type="component" value="Chromosome"/>
</dbReference>
<evidence type="ECO:0000256" key="7">
    <source>
        <dbReference type="HAMAP-Rule" id="MF_01394"/>
    </source>
</evidence>
<feature type="transmembrane region" description="Helical" evidence="7">
    <location>
        <begin position="6"/>
        <end position="32"/>
    </location>
</feature>
<protein>
    <recommendedName>
        <fullName evidence="7">NADH-quinone oxidoreductase subunit A</fullName>
        <ecNumber evidence="7">7.1.1.-</ecNumber>
    </recommendedName>
    <alternativeName>
        <fullName evidence="7">NADH dehydrogenase I subunit A</fullName>
    </alternativeName>
    <alternativeName>
        <fullName evidence="7">NDH-1 subunit A</fullName>
    </alternativeName>
    <alternativeName>
        <fullName evidence="7">NUO1</fullName>
    </alternativeName>
</protein>
<evidence type="ECO:0000256" key="2">
    <source>
        <dbReference type="ARBA" id="ARBA00008472"/>
    </source>
</evidence>
<reference evidence="9 10" key="1">
    <citation type="journal article" date="2022" name="Nat. Microbiol.">
        <title>The microbiome of a bacterivorous marine choanoflagellate contains a resource-demanding obligate bacterial associate.</title>
        <authorList>
            <person name="Needham D.M."/>
            <person name="Poirier C."/>
            <person name="Bachy C."/>
            <person name="George E.E."/>
            <person name="Wilken S."/>
            <person name="Yung C.C.M."/>
            <person name="Limardo A.J."/>
            <person name="Morando M."/>
            <person name="Sudek L."/>
            <person name="Malmstrom R.R."/>
            <person name="Keeling P.J."/>
            <person name="Santoro A.E."/>
            <person name="Worden A.Z."/>
        </authorList>
    </citation>
    <scope>NUCLEOTIDE SEQUENCE [LARGE SCALE GENOMIC DNA]</scope>
    <source>
        <strain evidence="9 10">Comchoano-1</strain>
    </source>
</reference>
<evidence type="ECO:0000256" key="6">
    <source>
        <dbReference type="ARBA" id="ARBA00023136"/>
    </source>
</evidence>
<dbReference type="EC" id="7.1.1.-" evidence="7"/>
<comment type="subunit">
    <text evidence="7">NDH-1 is composed of 14 different subunits. Subunits NuoA, H, J, K, L, M, N constitute the membrane sector of the complex.</text>
</comment>
<keyword evidence="6 7" id="KW-0472">Membrane</keyword>
<name>A0ABY5DN25_9GAMM</name>
<dbReference type="InterPro" id="IPR000440">
    <property type="entry name" value="NADH_UbQ/plastoQ_OxRdtase_su3"/>
</dbReference>
<keyword evidence="9" id="KW-0560">Oxidoreductase</keyword>
<dbReference type="HAMAP" id="MF_01394">
    <property type="entry name" value="NDH1_NuoA"/>
    <property type="match status" value="1"/>
</dbReference>
<evidence type="ECO:0000256" key="1">
    <source>
        <dbReference type="ARBA" id="ARBA00004141"/>
    </source>
</evidence>
<evidence type="ECO:0000256" key="8">
    <source>
        <dbReference type="RuleBase" id="RU003639"/>
    </source>
</evidence>
<dbReference type="PANTHER" id="PTHR11058">
    <property type="entry name" value="NADH-UBIQUINONE OXIDOREDUCTASE CHAIN 3"/>
    <property type="match status" value="1"/>
</dbReference>
<dbReference type="InterPro" id="IPR023043">
    <property type="entry name" value="NAD(P)H_OxRDtase_bac/plastid"/>
</dbReference>
<evidence type="ECO:0000256" key="5">
    <source>
        <dbReference type="ARBA" id="ARBA00022989"/>
    </source>
</evidence>
<keyword evidence="7 8" id="KW-0874">Quinone</keyword>
<keyword evidence="7" id="KW-1003">Cell membrane</keyword>
<sequence>MQLLISYVPILVMAFLALLVGVVPLVLACFIAPSAPNEAKSKPFECGFSPDEGMRVPFDIKYYLVAILFILFDLETAFLLPWSVCLKELGWHGFVVMMVFLGILTVGFIYEWKQDALTWRK</sequence>
<dbReference type="Pfam" id="PF00507">
    <property type="entry name" value="Oxidored_q4"/>
    <property type="match status" value="1"/>
</dbReference>
<keyword evidence="4 7" id="KW-0812">Transmembrane</keyword>
<feature type="transmembrane region" description="Helical" evidence="7">
    <location>
        <begin position="62"/>
        <end position="83"/>
    </location>
</feature>
<evidence type="ECO:0000313" key="10">
    <source>
        <dbReference type="Proteomes" id="UP001055955"/>
    </source>
</evidence>
<accession>A0ABY5DN25</accession>
<dbReference type="EMBL" id="CP092900">
    <property type="protein sequence ID" value="UTC24997.1"/>
    <property type="molecule type" value="Genomic_DNA"/>
</dbReference>
<dbReference type="RefSeq" id="WP_258568787.1">
    <property type="nucleotide sequence ID" value="NZ_CP092900.1"/>
</dbReference>
<keyword evidence="3 7" id="KW-0813">Transport</keyword>
<proteinExistence type="inferred from homology"/>
<comment type="function">
    <text evidence="7">NDH-1 shuttles electrons from NADH, via FMN and iron-sulfur (Fe-S) centers, to quinones in the respiratory chain. The immediate electron acceptor for the enzyme in this species is believed to be ubiquinone. Couples the redox reaction to proton translocation (for every two electrons transferred, four hydrogen ions are translocated across the cytoplasmic membrane), and thus conserves the redox energy in a proton gradient.</text>
</comment>
<dbReference type="GO" id="GO:0050136">
    <property type="term" value="F:NADH dehydrogenase (quinone) (non-electrogenic) activity"/>
    <property type="evidence" value="ECO:0007669"/>
    <property type="project" value="UniProtKB-EC"/>
</dbReference>
<gene>
    <name evidence="9" type="primary">ndhC</name>
    <name evidence="7" type="synonym">nuoA</name>
    <name evidence="9" type="ORF">MMH89_01275</name>
</gene>
<evidence type="ECO:0000313" key="9">
    <source>
        <dbReference type="EMBL" id="UTC24997.1"/>
    </source>
</evidence>
<keyword evidence="7 8" id="KW-0520">NAD</keyword>
<evidence type="ECO:0000256" key="3">
    <source>
        <dbReference type="ARBA" id="ARBA00022448"/>
    </source>
</evidence>
<keyword evidence="10" id="KW-1185">Reference proteome</keyword>
<comment type="subcellular location">
    <subcellularLocation>
        <location evidence="7 8">Cell membrane</location>
        <topology evidence="7 8">Multi-pass membrane protein</topology>
    </subcellularLocation>
    <subcellularLocation>
        <location evidence="1">Membrane</location>
        <topology evidence="1">Multi-pass membrane protein</topology>
    </subcellularLocation>
</comment>
<evidence type="ECO:0000256" key="4">
    <source>
        <dbReference type="ARBA" id="ARBA00022692"/>
    </source>
</evidence>
<keyword evidence="7" id="KW-1278">Translocase</keyword>
<comment type="catalytic activity">
    <reaction evidence="7 8">
        <text>a quinone + NADH + 5 H(+)(in) = a quinol + NAD(+) + 4 H(+)(out)</text>
        <dbReference type="Rhea" id="RHEA:57888"/>
        <dbReference type="ChEBI" id="CHEBI:15378"/>
        <dbReference type="ChEBI" id="CHEBI:24646"/>
        <dbReference type="ChEBI" id="CHEBI:57540"/>
        <dbReference type="ChEBI" id="CHEBI:57945"/>
        <dbReference type="ChEBI" id="CHEBI:132124"/>
    </reaction>
</comment>
<dbReference type="InterPro" id="IPR038430">
    <property type="entry name" value="NDAH_ubi_oxred_su3_sf"/>
</dbReference>
<comment type="similarity">
    <text evidence="2 7 8">Belongs to the complex I subunit 3 family.</text>
</comment>
<dbReference type="PANTHER" id="PTHR11058:SF9">
    <property type="entry name" value="NADH-UBIQUINONE OXIDOREDUCTASE CHAIN 3"/>
    <property type="match status" value="1"/>
</dbReference>
<feature type="transmembrane region" description="Helical" evidence="7">
    <location>
        <begin position="89"/>
        <end position="112"/>
    </location>
</feature>
<keyword evidence="7" id="KW-0830">Ubiquinone</keyword>
<keyword evidence="5 7" id="KW-1133">Transmembrane helix</keyword>
<dbReference type="Gene3D" id="1.20.58.1610">
    <property type="entry name" value="NADH:ubiquinone/plastoquinone oxidoreductase, chain 3"/>
    <property type="match status" value="1"/>
</dbReference>